<dbReference type="InterPro" id="IPR036390">
    <property type="entry name" value="WH_DNA-bd_sf"/>
</dbReference>
<keyword evidence="2 5" id="KW-0238">DNA-binding</keyword>
<dbReference type="SMART" id="SM00345">
    <property type="entry name" value="HTH_GNTR"/>
    <property type="match status" value="1"/>
</dbReference>
<evidence type="ECO:0000256" key="2">
    <source>
        <dbReference type="ARBA" id="ARBA00023125"/>
    </source>
</evidence>
<dbReference type="PRINTS" id="PR00035">
    <property type="entry name" value="HTHGNTR"/>
</dbReference>
<keyword evidence="3" id="KW-0804">Transcription</keyword>
<dbReference type="PANTHER" id="PTHR43537">
    <property type="entry name" value="TRANSCRIPTIONAL REGULATOR, GNTR FAMILY"/>
    <property type="match status" value="1"/>
</dbReference>
<dbReference type="Gene3D" id="1.20.120.530">
    <property type="entry name" value="GntR ligand-binding domain-like"/>
    <property type="match status" value="1"/>
</dbReference>
<dbReference type="OrthoDB" id="7620579at2"/>
<gene>
    <name evidence="5" type="ORF">ATI53_10064</name>
</gene>
<dbReference type="InterPro" id="IPR008920">
    <property type="entry name" value="TF_FadR/GntR_C"/>
</dbReference>
<keyword evidence="6" id="KW-1185">Reference proteome</keyword>
<dbReference type="PANTHER" id="PTHR43537:SF5">
    <property type="entry name" value="UXU OPERON TRANSCRIPTIONAL REGULATOR"/>
    <property type="match status" value="1"/>
</dbReference>
<feature type="domain" description="HTH gntR-type" evidence="4">
    <location>
        <begin position="5"/>
        <end position="72"/>
    </location>
</feature>
<keyword evidence="1" id="KW-0805">Transcription regulation</keyword>
<dbReference type="CDD" id="cd07377">
    <property type="entry name" value="WHTH_GntR"/>
    <property type="match status" value="1"/>
</dbReference>
<dbReference type="EMBL" id="QLMG01000006">
    <property type="protein sequence ID" value="RAK20227.1"/>
    <property type="molecule type" value="Genomic_DNA"/>
</dbReference>
<proteinExistence type="predicted"/>
<dbReference type="SUPFAM" id="SSF46785">
    <property type="entry name" value="Winged helix' DNA-binding domain"/>
    <property type="match status" value="1"/>
</dbReference>
<dbReference type="InterPro" id="IPR011711">
    <property type="entry name" value="GntR_C"/>
</dbReference>
<protein>
    <submittedName>
        <fullName evidence="5">DNA-binding GntR family transcriptional regulator</fullName>
    </submittedName>
</protein>
<dbReference type="InterPro" id="IPR036388">
    <property type="entry name" value="WH-like_DNA-bd_sf"/>
</dbReference>
<dbReference type="RefSeq" id="WP_111549845.1">
    <property type="nucleotide sequence ID" value="NZ_LIGK01000007.1"/>
</dbReference>
<accession>A0A327YIW1</accession>
<dbReference type="Gene3D" id="1.10.10.10">
    <property type="entry name" value="Winged helix-like DNA-binding domain superfamily/Winged helix DNA-binding domain"/>
    <property type="match status" value="1"/>
</dbReference>
<organism evidence="5 6">
    <name type="scientific">Salipiger aestuarii</name>
    <dbReference type="NCBI Taxonomy" id="568098"/>
    <lineage>
        <taxon>Bacteria</taxon>
        <taxon>Pseudomonadati</taxon>
        <taxon>Pseudomonadota</taxon>
        <taxon>Alphaproteobacteria</taxon>
        <taxon>Rhodobacterales</taxon>
        <taxon>Roseobacteraceae</taxon>
        <taxon>Salipiger</taxon>
    </lineage>
</organism>
<evidence type="ECO:0000256" key="3">
    <source>
        <dbReference type="ARBA" id="ARBA00023163"/>
    </source>
</evidence>
<dbReference type="Pfam" id="PF07729">
    <property type="entry name" value="FCD"/>
    <property type="match status" value="1"/>
</dbReference>
<dbReference type="Proteomes" id="UP000249165">
    <property type="component" value="Unassembled WGS sequence"/>
</dbReference>
<dbReference type="AlphaFoldDB" id="A0A327YIW1"/>
<dbReference type="Pfam" id="PF00392">
    <property type="entry name" value="GntR"/>
    <property type="match status" value="1"/>
</dbReference>
<name>A0A327YIW1_9RHOB</name>
<dbReference type="SUPFAM" id="SSF48008">
    <property type="entry name" value="GntR ligand-binding domain-like"/>
    <property type="match status" value="1"/>
</dbReference>
<reference evidence="5 6" key="1">
    <citation type="submission" date="2018-06" db="EMBL/GenBank/DDBJ databases">
        <title>Genomic Encyclopedia of Archaeal and Bacterial Type Strains, Phase II (KMG-II): from individual species to whole genera.</title>
        <authorList>
            <person name="Goeker M."/>
        </authorList>
    </citation>
    <scope>NUCLEOTIDE SEQUENCE [LARGE SCALE GENOMIC DNA]</scope>
    <source>
        <strain evidence="5 6">DSM 22011</strain>
    </source>
</reference>
<dbReference type="GO" id="GO:0003677">
    <property type="term" value="F:DNA binding"/>
    <property type="evidence" value="ECO:0007669"/>
    <property type="project" value="UniProtKB-KW"/>
</dbReference>
<comment type="caution">
    <text evidence="5">The sequence shown here is derived from an EMBL/GenBank/DDBJ whole genome shotgun (WGS) entry which is preliminary data.</text>
</comment>
<dbReference type="SMART" id="SM00895">
    <property type="entry name" value="FCD"/>
    <property type="match status" value="1"/>
</dbReference>
<dbReference type="GO" id="GO:0003700">
    <property type="term" value="F:DNA-binding transcription factor activity"/>
    <property type="evidence" value="ECO:0007669"/>
    <property type="project" value="InterPro"/>
</dbReference>
<evidence type="ECO:0000313" key="6">
    <source>
        <dbReference type="Proteomes" id="UP000249165"/>
    </source>
</evidence>
<dbReference type="InterPro" id="IPR000524">
    <property type="entry name" value="Tscrpt_reg_HTH_GntR"/>
</dbReference>
<evidence type="ECO:0000256" key="1">
    <source>
        <dbReference type="ARBA" id="ARBA00023015"/>
    </source>
</evidence>
<sequence length="225" mass="24381">MNDAPVLAQQIAARLRRSILRGTLPPGAPLKERDTAAAMGVSRTPMREAIRVLAQEGLVVLRPARSPIIARPTIKEVCDQIVVLRTLETLSARLACAAATGDDLADIARLHRALAENCDALDALDAFELDMGFHRRIAQASGNAALAETHDAYLARLWRARYLSARMRRNRARVVGNHSDLLTALLARDEAAAVAAAQAHLAGMEDDIVTALRAENQDQGKENET</sequence>
<evidence type="ECO:0000313" key="5">
    <source>
        <dbReference type="EMBL" id="RAK20227.1"/>
    </source>
</evidence>
<dbReference type="PROSITE" id="PS50949">
    <property type="entry name" value="HTH_GNTR"/>
    <property type="match status" value="1"/>
</dbReference>
<evidence type="ECO:0000259" key="4">
    <source>
        <dbReference type="PROSITE" id="PS50949"/>
    </source>
</evidence>